<dbReference type="Pfam" id="PF14033">
    <property type="entry name" value="DUF4246"/>
    <property type="match status" value="1"/>
</dbReference>
<evidence type="ECO:0000259" key="1">
    <source>
        <dbReference type="Pfam" id="PF14033"/>
    </source>
</evidence>
<dbReference type="EMBL" id="MU866322">
    <property type="protein sequence ID" value="KAK4173741.1"/>
    <property type="molecule type" value="Genomic_DNA"/>
</dbReference>
<evidence type="ECO:0000313" key="3">
    <source>
        <dbReference type="EMBL" id="KAK4173741.1"/>
    </source>
</evidence>
<feature type="domain" description="DUF4246" evidence="1">
    <location>
        <begin position="140"/>
        <end position="631"/>
    </location>
</feature>
<evidence type="ECO:0000313" key="4">
    <source>
        <dbReference type="Proteomes" id="UP001302321"/>
    </source>
</evidence>
<dbReference type="InterPro" id="IPR049192">
    <property type="entry name" value="DUF4246_C"/>
</dbReference>
<comment type="caution">
    <text evidence="3">The sequence shown here is derived from an EMBL/GenBank/DDBJ whole genome shotgun (WGS) entry which is preliminary data.</text>
</comment>
<sequence>MSEKKQQHQYPGVNVDLRQLIQKGTSGIDFYRLGSFEGCKHYQTPVLFVREVAMTLLMDRLTDKPDWHKKVFNEETVAKWKREALAAPEDDIWNSIITDELLERAREQLQAKAEWEPESYESVEWPELPRKPARQNIISEKAFDYCIAELRCKAAEFKKTDLIFTLNTNENTAIKSDSVVTSELHQDLRAAFDKLVAEQGSNPDWHPWAQDMVQDLVHPSMHPFVYGKSLFLQDEVVGVEDAIEKWAGKGQVINRPLTKPRENEDRLYDNSTDHSFWSEMYQWLPANLVFQEDGTVKFTSYINNLHPRKHSEIYRTIERLIDTAIPAWERVLSGRALIGEAYVETAGRNRGKEVVPVQQRFEPPPMISEMDIDDVHEPLQLELIKEWEEKNGKPVPVDEYEWNEVDEWTGPSEWDSNPEQYEGLTLDEQKEWIRLNLKWKSIRDVILPEPSDFQPVTYTVEHKLHDKFKDTGLQVIVKMATIELTPEKPDFPVGGWHIEGMMNEHIVATALYYLDSENVTSSSLEFRMKTEEGQYDLQDRVGQDCYQPYETMFGCSFNQGESLQKLGSIETRQGRLLAFPNVFHHRVSSFSLQDRSKPGHRRFIALWLVDPQQRIISTANVPPQQLDWWAEAVFGGKDQVAKGDMPSEVFQLLLEQGLADKVSPSKEVLDKMSNRFPTEIMDMVRKERVIPEGLMKSEEAKEHRLKLMEERSRFHEDAESAWNRGLYTFCEH</sequence>
<reference evidence="3" key="1">
    <citation type="journal article" date="2023" name="Mol. Phylogenet. Evol.">
        <title>Genome-scale phylogeny and comparative genomics of the fungal order Sordariales.</title>
        <authorList>
            <person name="Hensen N."/>
            <person name="Bonometti L."/>
            <person name="Westerberg I."/>
            <person name="Brannstrom I.O."/>
            <person name="Guillou S."/>
            <person name="Cros-Aarteil S."/>
            <person name="Calhoun S."/>
            <person name="Haridas S."/>
            <person name="Kuo A."/>
            <person name="Mondo S."/>
            <person name="Pangilinan J."/>
            <person name="Riley R."/>
            <person name="LaButti K."/>
            <person name="Andreopoulos B."/>
            <person name="Lipzen A."/>
            <person name="Chen C."/>
            <person name="Yan M."/>
            <person name="Daum C."/>
            <person name="Ng V."/>
            <person name="Clum A."/>
            <person name="Steindorff A."/>
            <person name="Ohm R.A."/>
            <person name="Martin F."/>
            <person name="Silar P."/>
            <person name="Natvig D.O."/>
            <person name="Lalanne C."/>
            <person name="Gautier V."/>
            <person name="Ament-Velasquez S.L."/>
            <person name="Kruys A."/>
            <person name="Hutchinson M.I."/>
            <person name="Powell A.J."/>
            <person name="Barry K."/>
            <person name="Miller A.N."/>
            <person name="Grigoriev I.V."/>
            <person name="Debuchy R."/>
            <person name="Gladieux P."/>
            <person name="Hiltunen Thoren M."/>
            <person name="Johannesson H."/>
        </authorList>
    </citation>
    <scope>NUCLEOTIDE SEQUENCE</scope>
    <source>
        <strain evidence="3">CBS 892.96</strain>
    </source>
</reference>
<keyword evidence="4" id="KW-1185">Reference proteome</keyword>
<evidence type="ECO:0000259" key="2">
    <source>
        <dbReference type="Pfam" id="PF21666"/>
    </source>
</evidence>
<dbReference type="PANTHER" id="PTHR33119:SF1">
    <property type="entry name" value="FE2OG DIOXYGENASE DOMAIN-CONTAINING PROTEIN"/>
    <property type="match status" value="1"/>
</dbReference>
<reference evidence="3" key="2">
    <citation type="submission" date="2023-05" db="EMBL/GenBank/DDBJ databases">
        <authorList>
            <consortium name="Lawrence Berkeley National Laboratory"/>
            <person name="Steindorff A."/>
            <person name="Hensen N."/>
            <person name="Bonometti L."/>
            <person name="Westerberg I."/>
            <person name="Brannstrom I.O."/>
            <person name="Guillou S."/>
            <person name="Cros-Aarteil S."/>
            <person name="Calhoun S."/>
            <person name="Haridas S."/>
            <person name="Kuo A."/>
            <person name="Mondo S."/>
            <person name="Pangilinan J."/>
            <person name="Riley R."/>
            <person name="Labutti K."/>
            <person name="Andreopoulos B."/>
            <person name="Lipzen A."/>
            <person name="Chen C."/>
            <person name="Yanf M."/>
            <person name="Daum C."/>
            <person name="Ng V."/>
            <person name="Clum A."/>
            <person name="Ohm R."/>
            <person name="Martin F."/>
            <person name="Silar P."/>
            <person name="Natvig D."/>
            <person name="Lalanne C."/>
            <person name="Gautier V."/>
            <person name="Ament-Velasquez S.L."/>
            <person name="Kruys A."/>
            <person name="Hutchinson M.I."/>
            <person name="Powell A.J."/>
            <person name="Barry K."/>
            <person name="Miller A.N."/>
            <person name="Grigoriev I.V."/>
            <person name="Debuchy R."/>
            <person name="Gladieux P."/>
            <person name="Thoren M.H."/>
            <person name="Johannesson H."/>
        </authorList>
    </citation>
    <scope>NUCLEOTIDE SEQUENCE</scope>
    <source>
        <strain evidence="3">CBS 892.96</strain>
    </source>
</reference>
<dbReference type="InterPro" id="IPR049207">
    <property type="entry name" value="DUF4246_N"/>
</dbReference>
<accession>A0AAN6W237</accession>
<dbReference type="PANTHER" id="PTHR33119">
    <property type="entry name" value="IFI3P"/>
    <property type="match status" value="1"/>
</dbReference>
<dbReference type="Proteomes" id="UP001302321">
    <property type="component" value="Unassembled WGS sequence"/>
</dbReference>
<gene>
    <name evidence="3" type="ORF">QBC36DRAFT_303405</name>
</gene>
<name>A0AAN6W237_9PEZI</name>
<dbReference type="Pfam" id="PF21666">
    <property type="entry name" value="DUF4246_N"/>
    <property type="match status" value="1"/>
</dbReference>
<protein>
    <submittedName>
        <fullName evidence="3">Uncharacterized protein</fullName>
    </submittedName>
</protein>
<proteinExistence type="predicted"/>
<organism evidence="3 4">
    <name type="scientific">Triangularia setosa</name>
    <dbReference type="NCBI Taxonomy" id="2587417"/>
    <lineage>
        <taxon>Eukaryota</taxon>
        <taxon>Fungi</taxon>
        <taxon>Dikarya</taxon>
        <taxon>Ascomycota</taxon>
        <taxon>Pezizomycotina</taxon>
        <taxon>Sordariomycetes</taxon>
        <taxon>Sordariomycetidae</taxon>
        <taxon>Sordariales</taxon>
        <taxon>Podosporaceae</taxon>
        <taxon>Triangularia</taxon>
    </lineage>
</organism>
<dbReference type="AlphaFoldDB" id="A0AAN6W237"/>
<feature type="domain" description="DUF4246" evidence="2">
    <location>
        <begin position="10"/>
        <end position="83"/>
    </location>
</feature>
<dbReference type="InterPro" id="IPR025340">
    <property type="entry name" value="DUF4246"/>
</dbReference>